<evidence type="ECO:0000313" key="4">
    <source>
        <dbReference type="Proteomes" id="UP000469545"/>
    </source>
</evidence>
<evidence type="ECO:0000256" key="2">
    <source>
        <dbReference type="SAM" id="SignalP"/>
    </source>
</evidence>
<organism evidence="3 4">
    <name type="scientific">Streptomyces coelicoflavus</name>
    <dbReference type="NCBI Taxonomy" id="285562"/>
    <lineage>
        <taxon>Bacteria</taxon>
        <taxon>Bacillati</taxon>
        <taxon>Actinomycetota</taxon>
        <taxon>Actinomycetes</taxon>
        <taxon>Kitasatosporales</taxon>
        <taxon>Streptomycetaceae</taxon>
        <taxon>Streptomyces</taxon>
    </lineage>
</organism>
<reference evidence="3 4" key="1">
    <citation type="submission" date="2020-01" db="EMBL/GenBank/DDBJ databases">
        <title>Insect and environment-associated Actinomycetes.</title>
        <authorList>
            <person name="Currrie C."/>
            <person name="Chevrette M."/>
            <person name="Carlson C."/>
            <person name="Stubbendieck R."/>
            <person name="Wendt-Pienkowski E."/>
        </authorList>
    </citation>
    <scope>NUCLEOTIDE SEQUENCE [LARGE SCALE GENOMIC DNA]</scope>
    <source>
        <strain evidence="3 4">SID14172</strain>
    </source>
</reference>
<dbReference type="AlphaFoldDB" id="A0A6N9UIN2"/>
<keyword evidence="1" id="KW-0812">Transmembrane</keyword>
<gene>
    <name evidence="3" type="ORF">G3I46_05605</name>
</gene>
<keyword evidence="2" id="KW-0732">Signal</keyword>
<keyword evidence="1" id="KW-0472">Membrane</keyword>
<dbReference type="EMBL" id="JAAGMB010000121">
    <property type="protein sequence ID" value="NEB15993.1"/>
    <property type="molecule type" value="Genomic_DNA"/>
</dbReference>
<dbReference type="Proteomes" id="UP000469545">
    <property type="component" value="Unassembled WGS sequence"/>
</dbReference>
<proteinExistence type="predicted"/>
<feature type="transmembrane region" description="Helical" evidence="1">
    <location>
        <begin position="50"/>
        <end position="70"/>
    </location>
</feature>
<feature type="transmembrane region" description="Helical" evidence="1">
    <location>
        <begin position="139"/>
        <end position="158"/>
    </location>
</feature>
<feature type="transmembrane region" description="Helical" evidence="1">
    <location>
        <begin position="106"/>
        <end position="127"/>
    </location>
</feature>
<feature type="signal peptide" evidence="2">
    <location>
        <begin position="1"/>
        <end position="26"/>
    </location>
</feature>
<accession>A0A6N9UIN2</accession>
<feature type="transmembrane region" description="Helical" evidence="1">
    <location>
        <begin position="82"/>
        <end position="100"/>
    </location>
</feature>
<dbReference type="Pfam" id="PF06197">
    <property type="entry name" value="DUF998"/>
    <property type="match status" value="1"/>
</dbReference>
<keyword evidence="4" id="KW-1185">Reference proteome</keyword>
<feature type="chain" id="PRO_5027068787" evidence="2">
    <location>
        <begin position="27"/>
        <end position="196"/>
    </location>
</feature>
<dbReference type="InterPro" id="IPR009339">
    <property type="entry name" value="DUF998"/>
</dbReference>
<dbReference type="RefSeq" id="WP_087788242.1">
    <property type="nucleotide sequence ID" value="NZ_JAAGMB010000121.1"/>
</dbReference>
<evidence type="ECO:0000256" key="1">
    <source>
        <dbReference type="SAM" id="Phobius"/>
    </source>
</evidence>
<sequence length="196" mass="20145">MRCVPRWVLVSSGCAPVLLIAGWAGAARFEGSSYDPVTQTISTLGSYGAAGFWVMTAGFLALGVCHLLTAWGLRAAATAGRVALGGGGLAALVLVALPAPDSGGSLRHGAVVVVGFTLLALWPVLAVNGGPAAPWALRMAPSLLVTALMAAGGVWFLIEMRRHGDAGVAERVVTTFQSLWPFVVAASCLRHARQRG</sequence>
<comment type="caution">
    <text evidence="3">The sequence shown here is derived from an EMBL/GenBank/DDBJ whole genome shotgun (WGS) entry which is preliminary data.</text>
</comment>
<keyword evidence="1" id="KW-1133">Transmembrane helix</keyword>
<name>A0A6N9UIN2_9ACTN</name>
<protein>
    <submittedName>
        <fullName evidence="3">DUF998 domain-containing protein</fullName>
    </submittedName>
</protein>
<evidence type="ECO:0000313" key="3">
    <source>
        <dbReference type="EMBL" id="NEB15993.1"/>
    </source>
</evidence>